<dbReference type="CDD" id="cd03811">
    <property type="entry name" value="GT4_GT28_WabH-like"/>
    <property type="match status" value="1"/>
</dbReference>
<dbReference type="PANTHER" id="PTHR12526">
    <property type="entry name" value="GLYCOSYLTRANSFERASE"/>
    <property type="match status" value="1"/>
</dbReference>
<evidence type="ECO:0000259" key="2">
    <source>
        <dbReference type="Pfam" id="PF13439"/>
    </source>
</evidence>
<dbReference type="InterPro" id="IPR028098">
    <property type="entry name" value="Glyco_trans_4-like_N"/>
</dbReference>
<dbReference type="Pfam" id="PF13439">
    <property type="entry name" value="Glyco_transf_4"/>
    <property type="match status" value="1"/>
</dbReference>
<organism evidence="3 4">
    <name type="scientific">Nonlabens dokdonensis</name>
    <dbReference type="NCBI Taxonomy" id="328515"/>
    <lineage>
        <taxon>Bacteria</taxon>
        <taxon>Pseudomonadati</taxon>
        <taxon>Bacteroidota</taxon>
        <taxon>Flavobacteriia</taxon>
        <taxon>Flavobacteriales</taxon>
        <taxon>Flavobacteriaceae</taxon>
        <taxon>Nonlabens</taxon>
    </lineage>
</organism>
<evidence type="ECO:0000259" key="1">
    <source>
        <dbReference type="Pfam" id="PF00534"/>
    </source>
</evidence>
<name>A0ABX5PYY7_9FLAO</name>
<sequence>MKVLQIIDSMEAGGAERMAVNIANVLADAGHDSHLCVTRKEGLLKESIDDQVNYLFLEKKGKIGWNAILKLRNYIKKHNIEVVHAHSTSAFIGVLSCITLQNKLKFIWHDHYGKANELEARPAQMLQLISYFFDHVISVNQLLRRWAIDKLKSKQVTFLENFAVKSKESQLSLPLKGIQGKRMICLANLREQKDHLNLIHAFAGVHEDYKDWTLHLCGQDFNDAYSLKVKNLITEKNLQNHVFLLGSRSDVSAALNECNIAVLSSKSEGLPVALLEYGLHKLPVITTDVGACAEVIKEHGIVVPSQDSIALSKALIDMVNNESNRQTLASKFHHHVIENYGTERYVEKLLVIYTS</sequence>
<protein>
    <submittedName>
        <fullName evidence="3">Glycosyltransferase involved in cell wall biosynthesis</fullName>
    </submittedName>
</protein>
<dbReference type="Gene3D" id="3.40.50.2000">
    <property type="entry name" value="Glycogen Phosphorylase B"/>
    <property type="match status" value="2"/>
</dbReference>
<reference evidence="3 4" key="1">
    <citation type="submission" date="2018-06" db="EMBL/GenBank/DDBJ databases">
        <title>Genomic Encyclopedia of Archaeal and Bacterial Type Strains, Phase II (KMG-II): from individual species to whole genera.</title>
        <authorList>
            <person name="Goeker M."/>
        </authorList>
    </citation>
    <scope>NUCLEOTIDE SEQUENCE [LARGE SCALE GENOMIC DNA]</scope>
    <source>
        <strain evidence="3 4">DSM 17205</strain>
    </source>
</reference>
<dbReference type="Proteomes" id="UP000248584">
    <property type="component" value="Unassembled WGS sequence"/>
</dbReference>
<feature type="domain" description="Glycosyltransferase subfamily 4-like N-terminal" evidence="2">
    <location>
        <begin position="13"/>
        <end position="157"/>
    </location>
</feature>
<dbReference type="InterPro" id="IPR001296">
    <property type="entry name" value="Glyco_trans_1"/>
</dbReference>
<feature type="domain" description="Glycosyl transferase family 1" evidence="1">
    <location>
        <begin position="181"/>
        <end position="329"/>
    </location>
</feature>
<keyword evidence="4" id="KW-1185">Reference proteome</keyword>
<accession>A0ABX5PYY7</accession>
<dbReference type="PANTHER" id="PTHR12526:SF630">
    <property type="entry name" value="GLYCOSYLTRANSFERASE"/>
    <property type="match status" value="1"/>
</dbReference>
<dbReference type="SUPFAM" id="SSF53756">
    <property type="entry name" value="UDP-Glycosyltransferase/glycogen phosphorylase"/>
    <property type="match status" value="1"/>
</dbReference>
<proteinExistence type="predicted"/>
<evidence type="ECO:0000313" key="4">
    <source>
        <dbReference type="Proteomes" id="UP000248584"/>
    </source>
</evidence>
<dbReference type="Pfam" id="PF00534">
    <property type="entry name" value="Glycos_transf_1"/>
    <property type="match status" value="1"/>
</dbReference>
<comment type="caution">
    <text evidence="3">The sequence shown here is derived from an EMBL/GenBank/DDBJ whole genome shotgun (WGS) entry which is preliminary data.</text>
</comment>
<dbReference type="RefSeq" id="WP_015362926.1">
    <property type="nucleotide sequence ID" value="NZ_QKZR01000002.1"/>
</dbReference>
<gene>
    <name evidence="3" type="ORF">LX97_01728</name>
</gene>
<evidence type="ECO:0000313" key="3">
    <source>
        <dbReference type="EMBL" id="PZX40955.1"/>
    </source>
</evidence>
<dbReference type="EMBL" id="QKZR01000002">
    <property type="protein sequence ID" value="PZX40955.1"/>
    <property type="molecule type" value="Genomic_DNA"/>
</dbReference>